<name>A0A7L5AJ52_9MICO</name>
<evidence type="ECO:0000313" key="1">
    <source>
        <dbReference type="EMBL" id="QHO69161.1"/>
    </source>
</evidence>
<dbReference type="EMBL" id="CP017146">
    <property type="protein sequence ID" value="QHO69161.1"/>
    <property type="molecule type" value="Genomic_DNA"/>
</dbReference>
<reference evidence="1 2" key="1">
    <citation type="submission" date="2016-09" db="EMBL/GenBank/DDBJ databases">
        <title>Complete genome sequence of microbes from the polar regions.</title>
        <authorList>
            <person name="Liao L."/>
            <person name="Chen B."/>
        </authorList>
    </citation>
    <scope>NUCLEOTIDE SEQUENCE [LARGE SCALE GENOMIC DNA]</scope>
    <source>
        <strain evidence="1 2">ZS314</strain>
    </source>
</reference>
<sequence>MVDAESMIDEQYNGLSSGRGKDAVVQLVRAFAAEGYPVDVDVRLRAYFAAGGTFRHAESIGKLIRETNAGTKHRVKQRYRDNIVEILRDRFTASPNA</sequence>
<dbReference type="KEGG" id="mant:BHD05_05350"/>
<accession>A0A7L5AJ52</accession>
<evidence type="ECO:0000313" key="2">
    <source>
        <dbReference type="Proteomes" id="UP000464507"/>
    </source>
</evidence>
<keyword evidence="2" id="KW-1185">Reference proteome</keyword>
<dbReference type="AlphaFoldDB" id="A0A7L5AJ52"/>
<dbReference type="Proteomes" id="UP000464507">
    <property type="component" value="Chromosome"/>
</dbReference>
<protein>
    <submittedName>
        <fullName evidence="1">Uncharacterized protein</fullName>
    </submittedName>
</protein>
<organism evidence="1 2">
    <name type="scientific">Marisediminicola antarctica</name>
    <dbReference type="NCBI Taxonomy" id="674079"/>
    <lineage>
        <taxon>Bacteria</taxon>
        <taxon>Bacillati</taxon>
        <taxon>Actinomycetota</taxon>
        <taxon>Actinomycetes</taxon>
        <taxon>Micrococcales</taxon>
        <taxon>Microbacteriaceae</taxon>
        <taxon>Marisediminicola</taxon>
    </lineage>
</organism>
<gene>
    <name evidence="1" type="ORF">BHD05_05350</name>
</gene>
<proteinExistence type="predicted"/>